<feature type="domain" description="Beta-hexosaminidase bacterial type N-terminal" evidence="10">
    <location>
        <begin position="38"/>
        <end position="155"/>
    </location>
</feature>
<accession>A0ABT3JVX5</accession>
<dbReference type="EMBL" id="JAPCHY010000006">
    <property type="protein sequence ID" value="MCW4472615.1"/>
    <property type="molecule type" value="Genomic_DNA"/>
</dbReference>
<dbReference type="InterPro" id="IPR017853">
    <property type="entry name" value="GH"/>
</dbReference>
<keyword evidence="12" id="KW-1185">Reference proteome</keyword>
<evidence type="ECO:0000259" key="10">
    <source>
        <dbReference type="Pfam" id="PF02838"/>
    </source>
</evidence>
<feature type="signal peptide" evidence="8">
    <location>
        <begin position="1"/>
        <end position="30"/>
    </location>
</feature>
<dbReference type="Gene3D" id="3.20.20.80">
    <property type="entry name" value="Glycosidases"/>
    <property type="match status" value="1"/>
</dbReference>
<evidence type="ECO:0000256" key="7">
    <source>
        <dbReference type="ARBA" id="ARBA00033000"/>
    </source>
</evidence>
<sequence length="505" mass="54915">MKLPIKPEILLACLFAVVGIVCGPSSQAAAAVDAAAMPHLVPVPQSVQTHPGELRIAGGVVVDAAGAAPDAKRALAEALAGLGIATSDAAATRIRLQLVEDAALGEEGYRLVVADDIRLSAQTDVGLLHAVQSLRQLLPARAQPDYRLPRVAIADSPAYRWRGLSLDVARSFLPVEYLEKTLDRMAFFKLNRLHLHLTDDQGWRIEIKRYPKLVEIGGASAVKGGRSGFYTQEELRQLVAYAQARGVTLVPEIDMPGHVQAALASYNELACDDVENLSPYSGLKVGFSVLCLDKPEVVYPFVRNVLEEVMAIFPSQEIHIGGDEIKHPLYADFVARTAAMVEEMGRTPIAWEEGSVADTGPQMMLQLWNDGYAIDAAVAKGHPLILSPCSYFYIDHGNYAGQPETYDWCRKEGVPLARLYGFDPAPFTTAVGIEAALWTELVHTDAAADNRLWPRLAATAELAWSRSGQRDYAGFAQRMGALRGHLDAMGVGYHAEPDLGWDERK</sequence>
<evidence type="ECO:0000256" key="5">
    <source>
        <dbReference type="ARBA" id="ARBA00023295"/>
    </source>
</evidence>
<comment type="similarity">
    <text evidence="2">Belongs to the glycosyl hydrolase 20 family.</text>
</comment>
<dbReference type="InterPro" id="IPR015883">
    <property type="entry name" value="Glyco_hydro_20_cat"/>
</dbReference>
<evidence type="ECO:0000256" key="1">
    <source>
        <dbReference type="ARBA" id="ARBA00001231"/>
    </source>
</evidence>
<evidence type="ECO:0000313" key="11">
    <source>
        <dbReference type="EMBL" id="MCW4472615.1"/>
    </source>
</evidence>
<feature type="domain" description="Glycoside hydrolase family 20 catalytic" evidence="9">
    <location>
        <begin position="159"/>
        <end position="328"/>
    </location>
</feature>
<dbReference type="EC" id="3.2.1.52" evidence="3"/>
<evidence type="ECO:0000256" key="4">
    <source>
        <dbReference type="ARBA" id="ARBA00022801"/>
    </source>
</evidence>
<keyword evidence="8" id="KW-0732">Signal</keyword>
<organism evidence="11 12">
    <name type="scientific">Xanthomonas chitinilytica</name>
    <dbReference type="NCBI Taxonomy" id="2989819"/>
    <lineage>
        <taxon>Bacteria</taxon>
        <taxon>Pseudomonadati</taxon>
        <taxon>Pseudomonadota</taxon>
        <taxon>Gammaproteobacteria</taxon>
        <taxon>Lysobacterales</taxon>
        <taxon>Lysobacteraceae</taxon>
        <taxon>Xanthomonas</taxon>
    </lineage>
</organism>
<gene>
    <name evidence="11" type="ORF">OK345_08870</name>
</gene>
<feature type="chain" id="PRO_5046822211" description="beta-N-acetylhexosaminidase" evidence="8">
    <location>
        <begin position="31"/>
        <end position="505"/>
    </location>
</feature>
<dbReference type="PRINTS" id="PR00738">
    <property type="entry name" value="GLHYDRLASE20"/>
</dbReference>
<reference evidence="11 12" key="1">
    <citation type="submission" date="2022-10" db="EMBL/GenBank/DDBJ databases">
        <title>Xanthomonas sp. H13-6.</title>
        <authorList>
            <person name="Liu X."/>
            <person name="Deng Z."/>
            <person name="Jiang Y."/>
            <person name="Yu T."/>
            <person name="Ai J."/>
        </authorList>
    </citation>
    <scope>NUCLEOTIDE SEQUENCE [LARGE SCALE GENOMIC DNA]</scope>
    <source>
        <strain evidence="11 12">H13-6</strain>
    </source>
</reference>
<dbReference type="SUPFAM" id="SSF55545">
    <property type="entry name" value="beta-N-acetylhexosaminidase-like domain"/>
    <property type="match status" value="1"/>
</dbReference>
<dbReference type="Pfam" id="PF00728">
    <property type="entry name" value="Glyco_hydro_20"/>
    <property type="match status" value="1"/>
</dbReference>
<dbReference type="Proteomes" id="UP001209922">
    <property type="component" value="Unassembled WGS sequence"/>
</dbReference>
<evidence type="ECO:0000256" key="6">
    <source>
        <dbReference type="ARBA" id="ARBA00030512"/>
    </source>
</evidence>
<evidence type="ECO:0000259" key="9">
    <source>
        <dbReference type="Pfam" id="PF00728"/>
    </source>
</evidence>
<keyword evidence="5" id="KW-0326">Glycosidase</keyword>
<proteinExistence type="inferred from homology"/>
<dbReference type="SUPFAM" id="SSF51445">
    <property type="entry name" value="(Trans)glycosidases"/>
    <property type="match status" value="1"/>
</dbReference>
<dbReference type="InterPro" id="IPR029018">
    <property type="entry name" value="Hex-like_dom2"/>
</dbReference>
<evidence type="ECO:0000256" key="3">
    <source>
        <dbReference type="ARBA" id="ARBA00012663"/>
    </source>
</evidence>
<dbReference type="InterPro" id="IPR015882">
    <property type="entry name" value="HEX_bac_N"/>
</dbReference>
<dbReference type="RefSeq" id="WP_265127605.1">
    <property type="nucleotide sequence ID" value="NZ_JAPCHY010000006.1"/>
</dbReference>
<evidence type="ECO:0000256" key="8">
    <source>
        <dbReference type="SAM" id="SignalP"/>
    </source>
</evidence>
<dbReference type="Gene3D" id="3.30.379.10">
    <property type="entry name" value="Chitobiase/beta-hexosaminidase domain 2-like"/>
    <property type="match status" value="1"/>
</dbReference>
<keyword evidence="4" id="KW-0378">Hydrolase</keyword>
<evidence type="ECO:0000313" key="12">
    <source>
        <dbReference type="Proteomes" id="UP001209922"/>
    </source>
</evidence>
<protein>
    <recommendedName>
        <fullName evidence="3">beta-N-acetylhexosaminidase</fullName>
        <ecNumber evidence="3">3.2.1.52</ecNumber>
    </recommendedName>
    <alternativeName>
        <fullName evidence="6">Beta-N-acetylhexosaminidase</fullName>
    </alternativeName>
    <alternativeName>
        <fullName evidence="7">N-acetyl-beta-glucosaminidase</fullName>
    </alternativeName>
</protein>
<dbReference type="PANTHER" id="PTHR22600">
    <property type="entry name" value="BETA-HEXOSAMINIDASE"/>
    <property type="match status" value="1"/>
</dbReference>
<dbReference type="PANTHER" id="PTHR22600:SF57">
    <property type="entry name" value="BETA-N-ACETYLHEXOSAMINIDASE"/>
    <property type="match status" value="1"/>
</dbReference>
<comment type="caution">
    <text evidence="11">The sequence shown here is derived from an EMBL/GenBank/DDBJ whole genome shotgun (WGS) entry which is preliminary data.</text>
</comment>
<comment type="catalytic activity">
    <reaction evidence="1">
        <text>Hydrolysis of terminal non-reducing N-acetyl-D-hexosamine residues in N-acetyl-beta-D-hexosaminides.</text>
        <dbReference type="EC" id="3.2.1.52"/>
    </reaction>
</comment>
<dbReference type="Pfam" id="PF02838">
    <property type="entry name" value="Glyco_hydro_20b"/>
    <property type="match status" value="1"/>
</dbReference>
<dbReference type="InterPro" id="IPR025705">
    <property type="entry name" value="Beta_hexosaminidase_sua/sub"/>
</dbReference>
<name>A0ABT3JVX5_9XANT</name>
<evidence type="ECO:0000256" key="2">
    <source>
        <dbReference type="ARBA" id="ARBA00006285"/>
    </source>
</evidence>